<evidence type="ECO:0000256" key="3">
    <source>
        <dbReference type="SAM" id="MobiDB-lite"/>
    </source>
</evidence>
<feature type="non-terminal residue" evidence="5">
    <location>
        <position position="634"/>
    </location>
</feature>
<dbReference type="EMBL" id="KN833013">
    <property type="protein sequence ID" value="KIM78909.1"/>
    <property type="molecule type" value="Genomic_DNA"/>
</dbReference>
<feature type="region of interest" description="Disordered" evidence="3">
    <location>
        <begin position="1"/>
        <end position="94"/>
    </location>
</feature>
<dbReference type="InterPro" id="IPR003593">
    <property type="entry name" value="AAA+_ATPase"/>
</dbReference>
<dbReference type="AlphaFoldDB" id="A0A0C3FGE8"/>
<dbReference type="GO" id="GO:0033314">
    <property type="term" value="P:mitotic DNA replication checkpoint signaling"/>
    <property type="evidence" value="ECO:0007669"/>
    <property type="project" value="TreeGrafter"/>
</dbReference>
<feature type="compositionally biased region" description="Low complexity" evidence="3">
    <location>
        <begin position="537"/>
        <end position="556"/>
    </location>
</feature>
<feature type="domain" description="AAA+ ATPase" evidence="4">
    <location>
        <begin position="167"/>
        <end position="338"/>
    </location>
</feature>
<reference evidence="5 6" key="1">
    <citation type="submission" date="2014-04" db="EMBL/GenBank/DDBJ databases">
        <authorList>
            <consortium name="DOE Joint Genome Institute"/>
            <person name="Kuo A."/>
            <person name="Tarkka M."/>
            <person name="Buscot F."/>
            <person name="Kohler A."/>
            <person name="Nagy L.G."/>
            <person name="Floudas D."/>
            <person name="Copeland A."/>
            <person name="Barry K.W."/>
            <person name="Cichocki N."/>
            <person name="Veneault-Fourrey C."/>
            <person name="LaButti K."/>
            <person name="Lindquist E.A."/>
            <person name="Lipzen A."/>
            <person name="Lundell T."/>
            <person name="Morin E."/>
            <person name="Murat C."/>
            <person name="Sun H."/>
            <person name="Tunlid A."/>
            <person name="Henrissat B."/>
            <person name="Grigoriev I.V."/>
            <person name="Hibbett D.S."/>
            <person name="Martin F."/>
            <person name="Nordberg H.P."/>
            <person name="Cantor M.N."/>
            <person name="Hua S.X."/>
        </authorList>
    </citation>
    <scope>NUCLEOTIDE SEQUENCE [LARGE SCALE GENOMIC DNA]</scope>
    <source>
        <strain evidence="5 6">F 1598</strain>
    </source>
</reference>
<keyword evidence="6" id="KW-1185">Reference proteome</keyword>
<dbReference type="PANTHER" id="PTHR10763">
    <property type="entry name" value="CELL DIVISION CONTROL PROTEIN 6-RELATED"/>
    <property type="match status" value="1"/>
</dbReference>
<dbReference type="SMART" id="SM00382">
    <property type="entry name" value="AAA"/>
    <property type="match status" value="1"/>
</dbReference>
<dbReference type="PANTHER" id="PTHR10763:SF26">
    <property type="entry name" value="CELL DIVISION CONTROL PROTEIN 6 HOMOLOG"/>
    <property type="match status" value="1"/>
</dbReference>
<proteinExistence type="inferred from homology"/>
<comment type="similarity">
    <text evidence="1">Belongs to the CDC6/cdc18 family.</text>
</comment>
<feature type="region of interest" description="Disordered" evidence="3">
    <location>
        <begin position="537"/>
        <end position="564"/>
    </location>
</feature>
<evidence type="ECO:0000256" key="1">
    <source>
        <dbReference type="ARBA" id="ARBA00006184"/>
    </source>
</evidence>
<dbReference type="GO" id="GO:0006270">
    <property type="term" value="P:DNA replication initiation"/>
    <property type="evidence" value="ECO:0007669"/>
    <property type="project" value="TreeGrafter"/>
</dbReference>
<evidence type="ECO:0000313" key="6">
    <source>
        <dbReference type="Proteomes" id="UP000054166"/>
    </source>
</evidence>
<dbReference type="GO" id="GO:0016887">
    <property type="term" value="F:ATP hydrolysis activity"/>
    <property type="evidence" value="ECO:0007669"/>
    <property type="project" value="InterPro"/>
</dbReference>
<feature type="compositionally biased region" description="Low complexity" evidence="3">
    <location>
        <begin position="404"/>
        <end position="426"/>
    </location>
</feature>
<dbReference type="OrthoDB" id="1926878at2759"/>
<feature type="region of interest" description="Disordered" evidence="3">
    <location>
        <begin position="457"/>
        <end position="486"/>
    </location>
</feature>
<keyword evidence="2" id="KW-0235">DNA replication</keyword>
<evidence type="ECO:0000313" key="5">
    <source>
        <dbReference type="EMBL" id="KIM78909.1"/>
    </source>
</evidence>
<dbReference type="InParanoid" id="A0A0C3FGE8"/>
<dbReference type="STRING" id="765440.A0A0C3FGE8"/>
<feature type="region of interest" description="Disordered" evidence="3">
    <location>
        <begin position="403"/>
        <end position="426"/>
    </location>
</feature>
<dbReference type="InterPro" id="IPR049945">
    <property type="entry name" value="AAA_22"/>
</dbReference>
<dbReference type="HOGENOM" id="CLU_025750_0_0_1"/>
<dbReference type="GO" id="GO:0005634">
    <property type="term" value="C:nucleus"/>
    <property type="evidence" value="ECO:0007669"/>
    <property type="project" value="TreeGrafter"/>
</dbReference>
<evidence type="ECO:0000256" key="2">
    <source>
        <dbReference type="ARBA" id="ARBA00022705"/>
    </source>
</evidence>
<dbReference type="FunCoup" id="A0A0C3FGE8">
    <property type="interactions" value="403"/>
</dbReference>
<feature type="non-terminal residue" evidence="5">
    <location>
        <position position="1"/>
    </location>
</feature>
<dbReference type="SUPFAM" id="SSF52540">
    <property type="entry name" value="P-loop containing nucleoside triphosphate hydrolases"/>
    <property type="match status" value="1"/>
</dbReference>
<dbReference type="InterPro" id="IPR027417">
    <property type="entry name" value="P-loop_NTPase"/>
</dbReference>
<feature type="compositionally biased region" description="Low complexity" evidence="3">
    <location>
        <begin position="457"/>
        <end position="470"/>
    </location>
</feature>
<protein>
    <recommendedName>
        <fullName evidence="4">AAA+ ATPase domain-containing protein</fullName>
    </recommendedName>
</protein>
<organism evidence="5 6">
    <name type="scientific">Piloderma croceum (strain F 1598)</name>
    <dbReference type="NCBI Taxonomy" id="765440"/>
    <lineage>
        <taxon>Eukaryota</taxon>
        <taxon>Fungi</taxon>
        <taxon>Dikarya</taxon>
        <taxon>Basidiomycota</taxon>
        <taxon>Agaricomycotina</taxon>
        <taxon>Agaricomycetes</taxon>
        <taxon>Agaricomycetidae</taxon>
        <taxon>Atheliales</taxon>
        <taxon>Atheliaceae</taxon>
        <taxon>Piloderma</taxon>
    </lineage>
</organism>
<name>A0A0C3FGE8_PILCF</name>
<reference evidence="6" key="2">
    <citation type="submission" date="2015-01" db="EMBL/GenBank/DDBJ databases">
        <title>Evolutionary Origins and Diversification of the Mycorrhizal Mutualists.</title>
        <authorList>
            <consortium name="DOE Joint Genome Institute"/>
            <consortium name="Mycorrhizal Genomics Consortium"/>
            <person name="Kohler A."/>
            <person name="Kuo A."/>
            <person name="Nagy L.G."/>
            <person name="Floudas D."/>
            <person name="Copeland A."/>
            <person name="Barry K.W."/>
            <person name="Cichocki N."/>
            <person name="Veneault-Fourrey C."/>
            <person name="LaButti K."/>
            <person name="Lindquist E.A."/>
            <person name="Lipzen A."/>
            <person name="Lundell T."/>
            <person name="Morin E."/>
            <person name="Murat C."/>
            <person name="Riley R."/>
            <person name="Ohm R."/>
            <person name="Sun H."/>
            <person name="Tunlid A."/>
            <person name="Henrissat B."/>
            <person name="Grigoriev I.V."/>
            <person name="Hibbett D.S."/>
            <person name="Martin F."/>
        </authorList>
    </citation>
    <scope>NUCLEOTIDE SEQUENCE [LARGE SCALE GENOMIC DNA]</scope>
    <source>
        <strain evidence="6">F 1598</strain>
    </source>
</reference>
<dbReference type="Gene3D" id="3.40.50.300">
    <property type="entry name" value="P-loop containing nucleotide triphosphate hydrolases"/>
    <property type="match status" value="1"/>
</dbReference>
<dbReference type="InterPro" id="IPR050311">
    <property type="entry name" value="ORC1/CDC6"/>
</dbReference>
<evidence type="ECO:0000259" key="4">
    <source>
        <dbReference type="SMART" id="SM00382"/>
    </source>
</evidence>
<gene>
    <name evidence="5" type="ORF">PILCRDRAFT_38396</name>
</gene>
<dbReference type="Proteomes" id="UP000054166">
    <property type="component" value="Unassembled WGS sequence"/>
</dbReference>
<dbReference type="Pfam" id="PF13401">
    <property type="entry name" value="AAA_22"/>
    <property type="match status" value="1"/>
</dbReference>
<feature type="compositionally biased region" description="Basic and acidic residues" evidence="3">
    <location>
        <begin position="13"/>
        <end position="23"/>
    </location>
</feature>
<dbReference type="CDD" id="cd00009">
    <property type="entry name" value="AAA"/>
    <property type="match status" value="1"/>
</dbReference>
<dbReference type="Gene3D" id="1.10.8.60">
    <property type="match status" value="1"/>
</dbReference>
<sequence>TMQTRRSSVLGKRAHESTTDHHPPPTPDPSPITKRARTSLEGDWNKENIAPFANAADSSLPSSPSPPPLRRTSTAEYTTPTRTPPKRHASTSNIFIPPTPTTEIAHLSLSTPPPTPIHTTQPTHARARALLRATCNSSSAQIAGREVEREAVKAFAESFLHDDDSNTPTTLYISGSPGTGKTALVNSVLRPYSNDSNLRIISINCMALNNLDELWDRIVEELVPDGGGRRAMVSFSLILYYHTSNLTNLPTHSILVLDELDHIAPTSTPLISIFSLPNTTPSTLRIIGIANTHTLSSSLSHTHSNKTIKTLHFAPYDPNQLLDILRARLRPLFEGDGDDEGKKFLPLPTLTLLTKKVASQTGDVRSLFEVLRGAIDLASSSTSNNTSTVTPAHILAALKAHAPSSTPTCSSTSSTTTNTGTSGGTSETVTKIRNLGLQPQLVLLSILLASKRLEAGLSLSPSSPTPSKSKSPIKRTLSSSSSTTTSPGIETTALHAYYTTLLTRAANEVFTPVSRSEFSDVVGTLEVVGLVFAPLSSSLSSSSSSSISRSGGTSPVKGGGGKRTFGRSASFGGAGARGCVSGVVKIAEGVRVDEVLRGLGVGDRDLETKNVREEEMCVIWEKERARIGRDGRVL</sequence>
<dbReference type="GO" id="GO:0003688">
    <property type="term" value="F:DNA replication origin binding"/>
    <property type="evidence" value="ECO:0007669"/>
    <property type="project" value="TreeGrafter"/>
</dbReference>
<accession>A0A0C3FGE8</accession>